<feature type="region of interest" description="Disordered" evidence="1">
    <location>
        <begin position="1"/>
        <end position="48"/>
    </location>
</feature>
<comment type="caution">
    <text evidence="2">The sequence shown here is derived from an EMBL/GenBank/DDBJ whole genome shotgun (WGS) entry which is preliminary data.</text>
</comment>
<protein>
    <submittedName>
        <fullName evidence="2">Uncharacterized protein</fullName>
    </submittedName>
</protein>
<reference evidence="2 3" key="1">
    <citation type="submission" date="2020-04" db="EMBL/GenBank/DDBJ databases">
        <title>Arthrobacter sp. nov.</title>
        <authorList>
            <person name="Liu S."/>
        </authorList>
    </citation>
    <scope>NUCLEOTIDE SEQUENCE [LARGE SCALE GENOMIC DNA]</scope>
    <source>
        <strain evidence="2 3">E918</strain>
    </source>
</reference>
<proteinExistence type="predicted"/>
<dbReference type="AlphaFoldDB" id="A0A7X6HC37"/>
<evidence type="ECO:0000313" key="3">
    <source>
        <dbReference type="Proteomes" id="UP000544090"/>
    </source>
</evidence>
<accession>A0A7X6HC37</accession>
<feature type="compositionally biased region" description="Basic and acidic residues" evidence="1">
    <location>
        <begin position="29"/>
        <end position="39"/>
    </location>
</feature>
<keyword evidence="3" id="KW-1185">Reference proteome</keyword>
<name>A0A7X6HC37_9MICC</name>
<gene>
    <name evidence="2" type="ORF">HGG74_07395</name>
</gene>
<evidence type="ECO:0000313" key="2">
    <source>
        <dbReference type="EMBL" id="NKX54371.1"/>
    </source>
</evidence>
<dbReference type="RefSeq" id="WP_168485715.1">
    <property type="nucleotide sequence ID" value="NZ_JAAZSQ010000005.1"/>
</dbReference>
<sequence>MHAPGADAVTPRPLGAAQHSIPAAPVHIPGRDEPFHEPGPDYFTRRHNPERRARRLTGELTTLGYTVTAEAPAA</sequence>
<dbReference type="Proteomes" id="UP000544090">
    <property type="component" value="Unassembled WGS sequence"/>
</dbReference>
<evidence type="ECO:0000256" key="1">
    <source>
        <dbReference type="SAM" id="MobiDB-lite"/>
    </source>
</evidence>
<organism evidence="2 3">
    <name type="scientific">Arthrobacter mobilis</name>
    <dbReference type="NCBI Taxonomy" id="2724944"/>
    <lineage>
        <taxon>Bacteria</taxon>
        <taxon>Bacillati</taxon>
        <taxon>Actinomycetota</taxon>
        <taxon>Actinomycetes</taxon>
        <taxon>Micrococcales</taxon>
        <taxon>Micrococcaceae</taxon>
        <taxon>Arthrobacter</taxon>
    </lineage>
</organism>
<dbReference type="EMBL" id="JAAZSQ010000005">
    <property type="protein sequence ID" value="NKX54371.1"/>
    <property type="molecule type" value="Genomic_DNA"/>
</dbReference>